<evidence type="ECO:0000313" key="2">
    <source>
        <dbReference type="Proteomes" id="UP000322658"/>
    </source>
</evidence>
<protein>
    <submittedName>
        <fullName evidence="1">Uncharacterized protein</fullName>
    </submittedName>
</protein>
<reference evidence="1 2" key="1">
    <citation type="journal article" date="2019" name="Nat. Med.">
        <title>A library of human gut bacterial isolates paired with longitudinal multiomics data enables mechanistic microbiome research.</title>
        <authorList>
            <person name="Poyet M."/>
            <person name="Groussin M."/>
            <person name="Gibbons S.M."/>
            <person name="Avila-Pacheco J."/>
            <person name="Jiang X."/>
            <person name="Kearney S.M."/>
            <person name="Perrotta A.R."/>
            <person name="Berdy B."/>
            <person name="Zhao S."/>
            <person name="Lieberman T.D."/>
            <person name="Swanson P.K."/>
            <person name="Smith M."/>
            <person name="Roesemann S."/>
            <person name="Alexander J.E."/>
            <person name="Rich S.A."/>
            <person name="Livny J."/>
            <person name="Vlamakis H."/>
            <person name="Clish C."/>
            <person name="Bullock K."/>
            <person name="Deik A."/>
            <person name="Scott J."/>
            <person name="Pierce K.A."/>
            <person name="Xavier R.J."/>
            <person name="Alm E.J."/>
        </authorList>
    </citation>
    <scope>NUCLEOTIDE SEQUENCE [LARGE SCALE GENOMIC DNA]</scope>
    <source>
        <strain evidence="1 2">BIOML-A1</strain>
    </source>
</reference>
<evidence type="ECO:0000313" key="1">
    <source>
        <dbReference type="EMBL" id="KAA2373944.1"/>
    </source>
</evidence>
<organism evidence="1 2">
    <name type="scientific">Alistipes shahii</name>
    <dbReference type="NCBI Taxonomy" id="328814"/>
    <lineage>
        <taxon>Bacteria</taxon>
        <taxon>Pseudomonadati</taxon>
        <taxon>Bacteroidota</taxon>
        <taxon>Bacteroidia</taxon>
        <taxon>Bacteroidales</taxon>
        <taxon>Rikenellaceae</taxon>
        <taxon>Alistipes</taxon>
    </lineage>
</organism>
<sequence length="181" mass="20400">MDKLTFFSQCLSLLGEQEYVLDSPAARACDLWFPSVMLEAVSYGPWSFATKEAVLECPEGNGRFEVPEDCLKLLRVEARHWRMAGRTVVCEERPSRLQVRFLSNDLALGERLPDNEPLFVEAVKCLLAARIAATVTGKPQSVGVFLDLYRRYIADALHQDVSQRGSNDQHPLKGILNRSIF</sequence>
<gene>
    <name evidence="1" type="ORF">F2Y07_11725</name>
</gene>
<comment type="caution">
    <text evidence="1">The sequence shown here is derived from an EMBL/GenBank/DDBJ whole genome shotgun (WGS) entry which is preliminary data.</text>
</comment>
<dbReference type="Proteomes" id="UP000322658">
    <property type="component" value="Unassembled WGS sequence"/>
</dbReference>
<dbReference type="AlphaFoldDB" id="A0A5B3GK55"/>
<proteinExistence type="predicted"/>
<name>A0A5B3GK55_9BACT</name>
<accession>A0A5B3GK55</accession>
<dbReference type="EMBL" id="VVXJ01000029">
    <property type="protein sequence ID" value="KAA2373944.1"/>
    <property type="molecule type" value="Genomic_DNA"/>
</dbReference>